<evidence type="ECO:0000313" key="1">
    <source>
        <dbReference type="EMBL" id="KAK7259555.1"/>
    </source>
</evidence>
<evidence type="ECO:0000313" key="2">
    <source>
        <dbReference type="Proteomes" id="UP001372338"/>
    </source>
</evidence>
<dbReference type="Proteomes" id="UP001372338">
    <property type="component" value="Unassembled WGS sequence"/>
</dbReference>
<proteinExistence type="predicted"/>
<keyword evidence="2" id="KW-1185">Reference proteome</keyword>
<dbReference type="AlphaFoldDB" id="A0AAN9I0U7"/>
<name>A0AAN9I0U7_CROPI</name>
<accession>A0AAN9I0U7</accession>
<protein>
    <submittedName>
        <fullName evidence="1">Uncharacterized protein</fullName>
    </submittedName>
</protein>
<gene>
    <name evidence="1" type="ORF">RIF29_25164</name>
</gene>
<dbReference type="EMBL" id="JAYWIO010000005">
    <property type="protein sequence ID" value="KAK7259555.1"/>
    <property type="molecule type" value="Genomic_DNA"/>
</dbReference>
<sequence>MSSSIATKNLIIVQHKRWKKLARRRVEVRGGGRTRSSGVLRNNKVVRAEVEPGDRFPMEDGGLRVFSVLV</sequence>
<reference evidence="1 2" key="1">
    <citation type="submission" date="2024-01" db="EMBL/GenBank/DDBJ databases">
        <title>The genomes of 5 underutilized Papilionoideae crops provide insights into root nodulation and disease resistanc.</title>
        <authorList>
            <person name="Yuan L."/>
        </authorList>
    </citation>
    <scope>NUCLEOTIDE SEQUENCE [LARGE SCALE GENOMIC DNA]</scope>
    <source>
        <strain evidence="1">ZHUSHIDOU_FW_LH</strain>
        <tissue evidence="1">Leaf</tissue>
    </source>
</reference>
<organism evidence="1 2">
    <name type="scientific">Crotalaria pallida</name>
    <name type="common">Smooth rattlebox</name>
    <name type="synonym">Crotalaria striata</name>
    <dbReference type="NCBI Taxonomy" id="3830"/>
    <lineage>
        <taxon>Eukaryota</taxon>
        <taxon>Viridiplantae</taxon>
        <taxon>Streptophyta</taxon>
        <taxon>Embryophyta</taxon>
        <taxon>Tracheophyta</taxon>
        <taxon>Spermatophyta</taxon>
        <taxon>Magnoliopsida</taxon>
        <taxon>eudicotyledons</taxon>
        <taxon>Gunneridae</taxon>
        <taxon>Pentapetalae</taxon>
        <taxon>rosids</taxon>
        <taxon>fabids</taxon>
        <taxon>Fabales</taxon>
        <taxon>Fabaceae</taxon>
        <taxon>Papilionoideae</taxon>
        <taxon>50 kb inversion clade</taxon>
        <taxon>genistoids sensu lato</taxon>
        <taxon>core genistoids</taxon>
        <taxon>Crotalarieae</taxon>
        <taxon>Crotalaria</taxon>
    </lineage>
</organism>
<comment type="caution">
    <text evidence="1">The sequence shown here is derived from an EMBL/GenBank/DDBJ whole genome shotgun (WGS) entry which is preliminary data.</text>
</comment>